<gene>
    <name evidence="1" type="primary">COX19</name>
    <name evidence="1" type="ORF">IWQ57_002862</name>
</gene>
<proteinExistence type="predicted"/>
<evidence type="ECO:0000313" key="2">
    <source>
        <dbReference type="Proteomes" id="UP001140234"/>
    </source>
</evidence>
<comment type="caution">
    <text evidence="1">The sequence shown here is derived from an EMBL/GenBank/DDBJ whole genome shotgun (WGS) entry which is preliminary data.</text>
</comment>
<reference evidence="1" key="1">
    <citation type="submission" date="2022-07" db="EMBL/GenBank/DDBJ databases">
        <title>Phylogenomic reconstructions and comparative analyses of Kickxellomycotina fungi.</title>
        <authorList>
            <person name="Reynolds N.K."/>
            <person name="Stajich J.E."/>
            <person name="Barry K."/>
            <person name="Grigoriev I.V."/>
            <person name="Crous P."/>
            <person name="Smith M.E."/>
        </authorList>
    </citation>
    <scope>NUCLEOTIDE SEQUENCE</scope>
    <source>
        <strain evidence="1">CBS 109366</strain>
    </source>
</reference>
<sequence length="96" mass="10721">MSFGGPPKISIKPEPPLRGSFPLDHEGECKSAMARYLACLEARHGSGKKCRDLSKDYLECRMQRKLMNRDKWENLGFHDADADGRTTRGPQKGSGV</sequence>
<evidence type="ECO:0000313" key="1">
    <source>
        <dbReference type="EMBL" id="KAJ2769993.1"/>
    </source>
</evidence>
<dbReference type="Proteomes" id="UP001140234">
    <property type="component" value="Unassembled WGS sequence"/>
</dbReference>
<dbReference type="EMBL" id="JANBUJ010000821">
    <property type="protein sequence ID" value="KAJ2769993.1"/>
    <property type="molecule type" value="Genomic_DNA"/>
</dbReference>
<accession>A0ACC1JYM5</accession>
<keyword evidence="2" id="KW-1185">Reference proteome</keyword>
<protein>
    <submittedName>
        <fullName evidence="1">Cytochrome c oxidase assembly protein cox19</fullName>
    </submittedName>
</protein>
<organism evidence="1 2">
    <name type="scientific">Coemansia nantahalensis</name>
    <dbReference type="NCBI Taxonomy" id="2789366"/>
    <lineage>
        <taxon>Eukaryota</taxon>
        <taxon>Fungi</taxon>
        <taxon>Fungi incertae sedis</taxon>
        <taxon>Zoopagomycota</taxon>
        <taxon>Kickxellomycotina</taxon>
        <taxon>Kickxellomycetes</taxon>
        <taxon>Kickxellales</taxon>
        <taxon>Kickxellaceae</taxon>
        <taxon>Coemansia</taxon>
    </lineage>
</organism>
<name>A0ACC1JYM5_9FUNG</name>